<gene>
    <name evidence="2" type="ORF">BpHYR1_035472</name>
</gene>
<dbReference type="Pfam" id="PF00856">
    <property type="entry name" value="SET"/>
    <property type="match status" value="1"/>
</dbReference>
<dbReference type="EMBL" id="REGN01002842">
    <property type="protein sequence ID" value="RNA25871.1"/>
    <property type="molecule type" value="Genomic_DNA"/>
</dbReference>
<dbReference type="Proteomes" id="UP000276133">
    <property type="component" value="Unassembled WGS sequence"/>
</dbReference>
<dbReference type="SUPFAM" id="SSF82199">
    <property type="entry name" value="SET domain"/>
    <property type="match status" value="1"/>
</dbReference>
<dbReference type="InterPro" id="IPR001214">
    <property type="entry name" value="SET_dom"/>
</dbReference>
<dbReference type="PROSITE" id="PS50280">
    <property type="entry name" value="SET"/>
    <property type="match status" value="1"/>
</dbReference>
<evidence type="ECO:0000313" key="3">
    <source>
        <dbReference type="Proteomes" id="UP000276133"/>
    </source>
</evidence>
<organism evidence="2 3">
    <name type="scientific">Brachionus plicatilis</name>
    <name type="common">Marine rotifer</name>
    <name type="synonym">Brachionus muelleri</name>
    <dbReference type="NCBI Taxonomy" id="10195"/>
    <lineage>
        <taxon>Eukaryota</taxon>
        <taxon>Metazoa</taxon>
        <taxon>Spiralia</taxon>
        <taxon>Gnathifera</taxon>
        <taxon>Rotifera</taxon>
        <taxon>Eurotatoria</taxon>
        <taxon>Monogononta</taxon>
        <taxon>Pseudotrocha</taxon>
        <taxon>Ploima</taxon>
        <taxon>Brachionidae</taxon>
        <taxon>Brachionus</taxon>
    </lineage>
</organism>
<keyword evidence="3" id="KW-1185">Reference proteome</keyword>
<dbReference type="InterPro" id="IPR053185">
    <property type="entry name" value="SET_domain_protein"/>
</dbReference>
<proteinExistence type="predicted"/>
<dbReference type="Gene3D" id="2.170.270.10">
    <property type="entry name" value="SET domain"/>
    <property type="match status" value="1"/>
</dbReference>
<name>A0A3M7RQP8_BRAPC</name>
<dbReference type="PANTHER" id="PTHR47332:SF4">
    <property type="entry name" value="SET DOMAIN-CONTAINING PROTEIN 5"/>
    <property type="match status" value="1"/>
</dbReference>
<reference evidence="2 3" key="1">
    <citation type="journal article" date="2018" name="Sci. Rep.">
        <title>Genomic signatures of local adaptation to the degree of environmental predictability in rotifers.</title>
        <authorList>
            <person name="Franch-Gras L."/>
            <person name="Hahn C."/>
            <person name="Garcia-Roger E.M."/>
            <person name="Carmona M.J."/>
            <person name="Serra M."/>
            <person name="Gomez A."/>
        </authorList>
    </citation>
    <scope>NUCLEOTIDE SEQUENCE [LARGE SCALE GENOMIC DNA]</scope>
    <source>
        <strain evidence="2">HYR1</strain>
    </source>
</reference>
<sequence length="289" mass="33754">MSVPDPSYYIQKTAYKGFGLFAKRKIFRGELIISEQPLFTYDRDKNYLTHQIEEKIKILSIEDKSLFNSLFDCYLPKSPTPIGIAETNSLPLGSFSNIYGIFPTISRINHSCVPNVYHSWNCFKKFETVYALKDIEKNEEIVTSYIDLYADRDTRKNQLKKSFRFICCCQICKNDSSNIKKSDIRRKVLNQLDQEIALFAFKNPEKAIIKGEQLLKYLKDEDMYYLANYVGRIAYDVFQIMLTNIKTNKKLSATIDIWARLVIENFLICSGNYDDCNLKDHLEIFANKF</sequence>
<comment type="caution">
    <text evidence="2">The sequence shown here is derived from an EMBL/GenBank/DDBJ whole genome shotgun (WGS) entry which is preliminary data.</text>
</comment>
<protein>
    <submittedName>
        <fullName evidence="2">Set domain-containing 5</fullName>
    </submittedName>
</protein>
<dbReference type="AlphaFoldDB" id="A0A3M7RQP8"/>
<dbReference type="InterPro" id="IPR046341">
    <property type="entry name" value="SET_dom_sf"/>
</dbReference>
<evidence type="ECO:0000259" key="1">
    <source>
        <dbReference type="PROSITE" id="PS50280"/>
    </source>
</evidence>
<feature type="domain" description="SET" evidence="1">
    <location>
        <begin position="6"/>
        <end position="146"/>
    </location>
</feature>
<dbReference type="STRING" id="10195.A0A3M7RQP8"/>
<dbReference type="OrthoDB" id="438641at2759"/>
<dbReference type="SMART" id="SM00317">
    <property type="entry name" value="SET"/>
    <property type="match status" value="1"/>
</dbReference>
<dbReference type="PANTHER" id="PTHR47332">
    <property type="entry name" value="SET DOMAIN-CONTAINING PROTEIN 5"/>
    <property type="match status" value="1"/>
</dbReference>
<accession>A0A3M7RQP8</accession>
<evidence type="ECO:0000313" key="2">
    <source>
        <dbReference type="EMBL" id="RNA25871.1"/>
    </source>
</evidence>
<dbReference type="CDD" id="cd20071">
    <property type="entry name" value="SET_SMYD"/>
    <property type="match status" value="1"/>
</dbReference>